<sequence length="375" mass="42429">QEEHRHMKIIDETMAQLQDLKNQHLTKKSEVNDKNHEMEDIRKKLGGANKEMTQLQKEVTAIETKLEQKRSDRHNLLQSCKMQDIKLPLRQGSMEDISQEESEETGSNSQRASNVCAKEAMIEIDYSELNEDLQDALSDEEVKIELNGLQQKVTEHQNILQRIAAPNMKAMEKLDSVRDKFQETSEEFEAARKRAKKAKQAFEQTKKERFDRFNACFEAVATNIDEIYKALSRNSSAQAFLGPENPEEPYLDGINYNCVAPGKRFRPMDNLSGGEKTVAALALLFAIHSYKPAPFFVLDEIDAALDNTNIGKVANYIKEQSVSNFQAVVISLKEEFYTKADALIGVYPEQGDCVISKVLTFDLTGFPEAGPSPNE</sequence>
<keyword evidence="8" id="KW-0539">Nucleus</keyword>
<evidence type="ECO:0000256" key="5">
    <source>
        <dbReference type="ARBA" id="ARBA00022741"/>
    </source>
</evidence>
<dbReference type="GO" id="GO:0030893">
    <property type="term" value="C:meiotic cohesin complex"/>
    <property type="evidence" value="ECO:0007669"/>
    <property type="project" value="TreeGrafter"/>
</dbReference>
<keyword evidence="7" id="KW-0067">ATP-binding</keyword>
<dbReference type="InterPro" id="IPR027417">
    <property type="entry name" value="P-loop_NTPase"/>
</dbReference>
<evidence type="ECO:0000256" key="1">
    <source>
        <dbReference type="ARBA" id="ARBA00004123"/>
    </source>
</evidence>
<evidence type="ECO:0000256" key="3">
    <source>
        <dbReference type="ARBA" id="ARBA00022454"/>
    </source>
</evidence>
<accession>A0A401PPQ4</accession>
<gene>
    <name evidence="12" type="ORF">scyTo_0018177</name>
</gene>
<dbReference type="Pfam" id="PF02463">
    <property type="entry name" value="SMC_N"/>
    <property type="match status" value="1"/>
</dbReference>
<dbReference type="AlphaFoldDB" id="A0A401PPQ4"/>
<keyword evidence="13" id="KW-1185">Reference proteome</keyword>
<dbReference type="GO" id="GO:0005524">
    <property type="term" value="F:ATP binding"/>
    <property type="evidence" value="ECO:0007669"/>
    <property type="project" value="UniProtKB-KW"/>
</dbReference>
<evidence type="ECO:0000256" key="8">
    <source>
        <dbReference type="ARBA" id="ARBA00023242"/>
    </source>
</evidence>
<comment type="caution">
    <text evidence="12">The sequence shown here is derived from an EMBL/GenBank/DDBJ whole genome shotgun (WGS) entry which is preliminary data.</text>
</comment>
<keyword evidence="5" id="KW-0547">Nucleotide-binding</keyword>
<dbReference type="SUPFAM" id="SSF52540">
    <property type="entry name" value="P-loop containing nucleoside triphosphate hydrolases"/>
    <property type="match status" value="1"/>
</dbReference>
<dbReference type="PANTHER" id="PTHR18937">
    <property type="entry name" value="STRUCTURAL MAINTENANCE OF CHROMOSOMES SMC FAMILY MEMBER"/>
    <property type="match status" value="1"/>
</dbReference>
<dbReference type="EMBL" id="BFAA01012403">
    <property type="protein sequence ID" value="GCB75130.1"/>
    <property type="molecule type" value="Genomic_DNA"/>
</dbReference>
<keyword evidence="6" id="KW-0498">Mitosis</keyword>
<dbReference type="Gene3D" id="3.40.50.300">
    <property type="entry name" value="P-loop containing nucleotide triphosphate hydrolases"/>
    <property type="match status" value="1"/>
</dbReference>
<dbReference type="GO" id="GO:0005634">
    <property type="term" value="C:nucleus"/>
    <property type="evidence" value="ECO:0007669"/>
    <property type="project" value="UniProtKB-SubCell"/>
</dbReference>
<dbReference type="STRING" id="75743.A0A401PPQ4"/>
<evidence type="ECO:0000313" key="13">
    <source>
        <dbReference type="Proteomes" id="UP000288216"/>
    </source>
</evidence>
<evidence type="ECO:0000256" key="7">
    <source>
        <dbReference type="ARBA" id="ARBA00022840"/>
    </source>
</evidence>
<feature type="domain" description="RecF/RecN/SMC N-terminal" evidence="11">
    <location>
        <begin position="89"/>
        <end position="351"/>
    </location>
</feature>
<dbReference type="FunFam" id="3.40.50.300:FF:000562">
    <property type="entry name" value="Structural maintenance of chromosomes protein"/>
    <property type="match status" value="1"/>
</dbReference>
<keyword evidence="4" id="KW-0132">Cell division</keyword>
<evidence type="ECO:0000256" key="4">
    <source>
        <dbReference type="ARBA" id="ARBA00022618"/>
    </source>
</evidence>
<reference evidence="12 13" key="1">
    <citation type="journal article" date="2018" name="Nat. Ecol. Evol.">
        <title>Shark genomes provide insights into elasmobranch evolution and the origin of vertebrates.</title>
        <authorList>
            <person name="Hara Y"/>
            <person name="Yamaguchi K"/>
            <person name="Onimaru K"/>
            <person name="Kadota M"/>
            <person name="Koyanagi M"/>
            <person name="Keeley SD"/>
            <person name="Tatsumi K"/>
            <person name="Tanaka K"/>
            <person name="Motone F"/>
            <person name="Kageyama Y"/>
            <person name="Nozu R"/>
            <person name="Adachi N"/>
            <person name="Nishimura O"/>
            <person name="Nakagawa R"/>
            <person name="Tanegashima C"/>
            <person name="Kiyatake I"/>
            <person name="Matsumoto R"/>
            <person name="Murakumo K"/>
            <person name="Nishida K"/>
            <person name="Terakita A"/>
            <person name="Kuratani S"/>
            <person name="Sato K"/>
            <person name="Hyodo S Kuraku.S."/>
        </authorList>
    </citation>
    <scope>NUCLEOTIDE SEQUENCE [LARGE SCALE GENOMIC DNA]</scope>
</reference>
<dbReference type="OrthoDB" id="9644123at2759"/>
<dbReference type="GO" id="GO:0003677">
    <property type="term" value="F:DNA binding"/>
    <property type="evidence" value="ECO:0007669"/>
    <property type="project" value="TreeGrafter"/>
</dbReference>
<dbReference type="GO" id="GO:0016887">
    <property type="term" value="F:ATP hydrolysis activity"/>
    <property type="evidence" value="ECO:0007669"/>
    <property type="project" value="InterPro"/>
</dbReference>
<feature type="non-terminal residue" evidence="12">
    <location>
        <position position="1"/>
    </location>
</feature>
<organism evidence="12 13">
    <name type="scientific">Scyliorhinus torazame</name>
    <name type="common">Cloudy catshark</name>
    <name type="synonym">Catulus torazame</name>
    <dbReference type="NCBI Taxonomy" id="75743"/>
    <lineage>
        <taxon>Eukaryota</taxon>
        <taxon>Metazoa</taxon>
        <taxon>Chordata</taxon>
        <taxon>Craniata</taxon>
        <taxon>Vertebrata</taxon>
        <taxon>Chondrichthyes</taxon>
        <taxon>Elasmobranchii</taxon>
        <taxon>Galeomorphii</taxon>
        <taxon>Galeoidea</taxon>
        <taxon>Carcharhiniformes</taxon>
        <taxon>Scyliorhinidae</taxon>
        <taxon>Scyliorhinus</taxon>
    </lineage>
</organism>
<dbReference type="GO" id="GO:0051301">
    <property type="term" value="P:cell division"/>
    <property type="evidence" value="ECO:0007669"/>
    <property type="project" value="UniProtKB-KW"/>
</dbReference>
<evidence type="ECO:0000256" key="9">
    <source>
        <dbReference type="ARBA" id="ARBA00023306"/>
    </source>
</evidence>
<feature type="coiled-coil region" evidence="10">
    <location>
        <begin position="10"/>
        <end position="72"/>
    </location>
</feature>
<evidence type="ECO:0000256" key="10">
    <source>
        <dbReference type="SAM" id="Coils"/>
    </source>
</evidence>
<keyword evidence="9" id="KW-0131">Cell cycle</keyword>
<dbReference type="GO" id="GO:0007062">
    <property type="term" value="P:sister chromatid cohesion"/>
    <property type="evidence" value="ECO:0007669"/>
    <property type="project" value="InterPro"/>
</dbReference>
<name>A0A401PPQ4_SCYTO</name>
<evidence type="ECO:0000313" key="12">
    <source>
        <dbReference type="EMBL" id="GCB75130.1"/>
    </source>
</evidence>
<protein>
    <recommendedName>
        <fullName evidence="11">RecF/RecN/SMC N-terminal domain-containing protein</fullName>
    </recommendedName>
</protein>
<feature type="coiled-coil region" evidence="10">
    <location>
        <begin position="167"/>
        <end position="208"/>
    </location>
</feature>
<dbReference type="OMA" id="QRAYEND"/>
<proteinExistence type="predicted"/>
<dbReference type="InterPro" id="IPR003395">
    <property type="entry name" value="RecF/RecN/SMC_N"/>
</dbReference>
<evidence type="ECO:0000256" key="2">
    <source>
        <dbReference type="ARBA" id="ARBA00004286"/>
    </source>
</evidence>
<dbReference type="CDD" id="cd03275">
    <property type="entry name" value="ABC_SMC1_euk"/>
    <property type="match status" value="1"/>
</dbReference>
<keyword evidence="3" id="KW-0158">Chromosome</keyword>
<evidence type="ECO:0000256" key="6">
    <source>
        <dbReference type="ARBA" id="ARBA00022776"/>
    </source>
</evidence>
<dbReference type="InterPro" id="IPR028468">
    <property type="entry name" value="Smc1_ABC"/>
</dbReference>
<dbReference type="Proteomes" id="UP000288216">
    <property type="component" value="Unassembled WGS sequence"/>
</dbReference>
<comment type="subcellular location">
    <subcellularLocation>
        <location evidence="2">Chromosome</location>
    </subcellularLocation>
    <subcellularLocation>
        <location evidence="1">Nucleus</location>
    </subcellularLocation>
</comment>
<dbReference type="PANTHER" id="PTHR18937:SF170">
    <property type="entry name" value="STRUCTURAL MAINTENANCE OF CHROMOSOMES PROTEIN 1A"/>
    <property type="match status" value="1"/>
</dbReference>
<keyword evidence="10" id="KW-0175">Coiled coil</keyword>
<evidence type="ECO:0000259" key="11">
    <source>
        <dbReference type="Pfam" id="PF02463"/>
    </source>
</evidence>